<evidence type="ECO:0000256" key="2">
    <source>
        <dbReference type="RuleBase" id="RU003707"/>
    </source>
</evidence>
<proteinExistence type="inferred from homology"/>
<comment type="caution">
    <text evidence="3">The sequence shown here is derived from an EMBL/GenBank/DDBJ whole genome shotgun (WGS) entry which is preliminary data.</text>
</comment>
<organism evidence="3 4">
    <name type="scientific">Pseudooceanicola pacificus</name>
    <dbReference type="NCBI Taxonomy" id="2676438"/>
    <lineage>
        <taxon>Bacteria</taxon>
        <taxon>Pseudomonadati</taxon>
        <taxon>Pseudomonadota</taxon>
        <taxon>Alphaproteobacteria</taxon>
        <taxon>Rhodobacterales</taxon>
        <taxon>Paracoccaceae</taxon>
        <taxon>Pseudooceanicola</taxon>
    </lineage>
</organism>
<dbReference type="GO" id="GO:0003824">
    <property type="term" value="F:catalytic activity"/>
    <property type="evidence" value="ECO:0007669"/>
    <property type="project" value="InterPro"/>
</dbReference>
<dbReference type="Gene3D" id="3.90.226.10">
    <property type="entry name" value="2-enoyl-CoA Hydratase, Chain A, domain 1"/>
    <property type="match status" value="1"/>
</dbReference>
<keyword evidence="4" id="KW-1185">Reference proteome</keyword>
<dbReference type="InterPro" id="IPR029045">
    <property type="entry name" value="ClpP/crotonase-like_dom_sf"/>
</dbReference>
<dbReference type="NCBIfam" id="NF006128">
    <property type="entry name" value="PRK08272.1"/>
    <property type="match status" value="1"/>
</dbReference>
<evidence type="ECO:0000313" key="3">
    <source>
        <dbReference type="EMBL" id="MWB78092.1"/>
    </source>
</evidence>
<dbReference type="EMBL" id="WNXQ01000004">
    <property type="protein sequence ID" value="MWB78092.1"/>
    <property type="molecule type" value="Genomic_DNA"/>
</dbReference>
<dbReference type="InterPro" id="IPR018376">
    <property type="entry name" value="Enoyl-CoA_hyd/isom_CS"/>
</dbReference>
<dbReference type="PANTHER" id="PTHR43802:SF1">
    <property type="entry name" value="IP11341P-RELATED"/>
    <property type="match status" value="1"/>
</dbReference>
<dbReference type="SUPFAM" id="SSF52096">
    <property type="entry name" value="ClpP/crotonase"/>
    <property type="match status" value="1"/>
</dbReference>
<dbReference type="InterPro" id="IPR001753">
    <property type="entry name" value="Enoyl-CoA_hydra/iso"/>
</dbReference>
<gene>
    <name evidence="3" type="ORF">GLS40_08665</name>
</gene>
<protein>
    <submittedName>
        <fullName evidence="3">Crotonase/enoyl-CoA hydratase family protein</fullName>
    </submittedName>
</protein>
<dbReference type="Pfam" id="PF00378">
    <property type="entry name" value="ECH_1"/>
    <property type="match status" value="1"/>
</dbReference>
<dbReference type="Proteomes" id="UP000443843">
    <property type="component" value="Unassembled WGS sequence"/>
</dbReference>
<comment type="similarity">
    <text evidence="1 2">Belongs to the enoyl-CoA hydratase/isomerase family.</text>
</comment>
<reference evidence="3 4" key="1">
    <citation type="submission" date="2019-11" db="EMBL/GenBank/DDBJ databases">
        <title>Pseudooceanicola pacifica sp. nov., isolated from deep-sea sediment of the Pacific Ocean.</title>
        <authorList>
            <person name="Lyu L."/>
        </authorList>
    </citation>
    <scope>NUCLEOTIDE SEQUENCE [LARGE SCALE GENOMIC DNA]</scope>
    <source>
        <strain evidence="3 4">216_PA32_1</strain>
    </source>
</reference>
<name>A0A844WCU4_9RHOB</name>
<dbReference type="PROSITE" id="PS00166">
    <property type="entry name" value="ENOYL_COA_HYDRATASE"/>
    <property type="match status" value="1"/>
</dbReference>
<accession>A0A844WCU4</accession>
<dbReference type="AlphaFoldDB" id="A0A844WCU4"/>
<dbReference type="PANTHER" id="PTHR43802">
    <property type="entry name" value="ENOYL-COA HYDRATASE"/>
    <property type="match status" value="1"/>
</dbReference>
<sequence length="302" mass="32874">MAKWFDGSDTITLSVADAVATVTLSRPDKRNALTLAMMQDLRAALLEADDRTDVNAILLQGAGPDFCSGYDISDNYDRMAREAGMAQSYRKGFGASMDDDIWRMERNQELLLTVVQIHKPVVAKIHGRCLAGGMDLALYCDIVIAGDTAQIGFPATRANGTPPSQMWSYHLGPQWAKRMLFTGDSLSGRDAAVLGLIMDSYPDDTLDAEADALVRRIALTDADLLAAHKRIVNLSLELRGANTMTRLGLEMDARAHLSSGPRTRAFRETMEASGLRAALHARDDDYGPSMIRLGAARRGGVE</sequence>
<dbReference type="CDD" id="cd06558">
    <property type="entry name" value="crotonase-like"/>
    <property type="match status" value="1"/>
</dbReference>
<dbReference type="RefSeq" id="WP_160382365.1">
    <property type="nucleotide sequence ID" value="NZ_WNXQ01000004.1"/>
</dbReference>
<evidence type="ECO:0000313" key="4">
    <source>
        <dbReference type="Proteomes" id="UP000443843"/>
    </source>
</evidence>
<evidence type="ECO:0000256" key="1">
    <source>
        <dbReference type="ARBA" id="ARBA00005254"/>
    </source>
</evidence>